<accession>A0A450WD15</accession>
<protein>
    <submittedName>
        <fullName evidence="1">Uncharacterized protein</fullName>
    </submittedName>
</protein>
<sequence length="123" mass="13790">MNKTIKKYQGNISYWIPAYQGNDGRVVDENLWFPLGFTNGFGFYPHDRYAGNSVIHTVIRIVNSGVNDASLSYIMNTFGDAFRHFLPRQDECHGEAEFHGGARAARGNDLAIDDHGLLGVDLR</sequence>
<proteinExistence type="predicted"/>
<gene>
    <name evidence="1" type="ORF">BECKLPF1236B_GA0070989_10696</name>
</gene>
<name>A0A450WD15_9GAMM</name>
<organism evidence="1">
    <name type="scientific">Candidatus Kentrum sp. LPFa</name>
    <dbReference type="NCBI Taxonomy" id="2126335"/>
    <lineage>
        <taxon>Bacteria</taxon>
        <taxon>Pseudomonadati</taxon>
        <taxon>Pseudomonadota</taxon>
        <taxon>Gammaproteobacteria</taxon>
        <taxon>Candidatus Kentrum</taxon>
    </lineage>
</organism>
<evidence type="ECO:0000313" key="1">
    <source>
        <dbReference type="EMBL" id="VFK14878.1"/>
    </source>
</evidence>
<reference evidence="1" key="1">
    <citation type="submission" date="2019-02" db="EMBL/GenBank/DDBJ databases">
        <authorList>
            <person name="Gruber-Vodicka R. H."/>
            <person name="Seah K. B. B."/>
        </authorList>
    </citation>
    <scope>NUCLEOTIDE SEQUENCE</scope>
    <source>
        <strain evidence="1">BECK_S313</strain>
    </source>
</reference>
<dbReference type="AlphaFoldDB" id="A0A450WD15"/>
<dbReference type="EMBL" id="CAADFK010000069">
    <property type="protein sequence ID" value="VFK14878.1"/>
    <property type="molecule type" value="Genomic_DNA"/>
</dbReference>